<protein>
    <submittedName>
        <fullName evidence="1">Uncharacterized protein</fullName>
    </submittedName>
</protein>
<evidence type="ECO:0000313" key="1">
    <source>
        <dbReference type="EMBL" id="KKL95440.1"/>
    </source>
</evidence>
<name>A0A0F9INX0_9ZZZZ</name>
<organism evidence="1">
    <name type="scientific">marine sediment metagenome</name>
    <dbReference type="NCBI Taxonomy" id="412755"/>
    <lineage>
        <taxon>unclassified sequences</taxon>
        <taxon>metagenomes</taxon>
        <taxon>ecological metagenomes</taxon>
    </lineage>
</organism>
<dbReference type="AlphaFoldDB" id="A0A0F9INX0"/>
<sequence>MSKTNIYLKIYYTEPGMSPKKIVAVVDKAQFYSLKNNFVHPLNYTGKLIQKADSFWLFWLIYMKIVHKIM</sequence>
<proteinExistence type="predicted"/>
<comment type="caution">
    <text evidence="1">The sequence shown here is derived from an EMBL/GenBank/DDBJ whole genome shotgun (WGS) entry which is preliminary data.</text>
</comment>
<reference evidence="1" key="1">
    <citation type="journal article" date="2015" name="Nature">
        <title>Complex archaea that bridge the gap between prokaryotes and eukaryotes.</title>
        <authorList>
            <person name="Spang A."/>
            <person name="Saw J.H."/>
            <person name="Jorgensen S.L."/>
            <person name="Zaremba-Niedzwiedzka K."/>
            <person name="Martijn J."/>
            <person name="Lind A.E."/>
            <person name="van Eijk R."/>
            <person name="Schleper C."/>
            <person name="Guy L."/>
            <person name="Ettema T.J."/>
        </authorList>
    </citation>
    <scope>NUCLEOTIDE SEQUENCE</scope>
</reference>
<gene>
    <name evidence="1" type="ORF">LCGC14_1854610</name>
</gene>
<accession>A0A0F9INX0</accession>
<dbReference type="EMBL" id="LAZR01018677">
    <property type="protein sequence ID" value="KKL95440.1"/>
    <property type="molecule type" value="Genomic_DNA"/>
</dbReference>